<evidence type="ECO:0000256" key="1">
    <source>
        <dbReference type="ARBA" id="ARBA00007274"/>
    </source>
</evidence>
<comment type="similarity">
    <text evidence="1">Belongs to the transferase hexapeptide repeat family.</text>
</comment>
<dbReference type="InterPro" id="IPR018357">
    <property type="entry name" value="Hexapep_transf_CS"/>
</dbReference>
<sequence>MASQQAMFGLIGAGGHGRETMPFARAHIAAHPDLGVDVDRVVFVERQAGPAVSGHLVLSEDEFTAMQGERLFAVAIGKPEARWAVAERLEALGCRALSVIAKSATVADSARVAPGALIAHHALINADAVVGRHLIANVYAGVAHDCVVGDFVTLGPRATVNGSVRIGDGVEIGAGALIREGLIIGEGAVIGMGAVVVRDVAAGTVVVGNPAREIAR</sequence>
<keyword evidence="2" id="KW-0808">Transferase</keyword>
<dbReference type="PANTHER" id="PTHR43300:SF7">
    <property type="entry name" value="UDP-N-ACETYLBACILLOSAMINE N-ACETYLTRANSFERASE"/>
    <property type="match status" value="1"/>
</dbReference>
<dbReference type="RefSeq" id="WP_374037710.1">
    <property type="nucleotide sequence ID" value="NZ_CP169082.1"/>
</dbReference>
<dbReference type="EMBL" id="JBHSLF010000024">
    <property type="protein sequence ID" value="MFC5344750.1"/>
    <property type="molecule type" value="Genomic_DNA"/>
</dbReference>
<organism evidence="5 6">
    <name type="scientific">Brevundimonas staleyi</name>
    <dbReference type="NCBI Taxonomy" id="74326"/>
    <lineage>
        <taxon>Bacteria</taxon>
        <taxon>Pseudomonadati</taxon>
        <taxon>Pseudomonadota</taxon>
        <taxon>Alphaproteobacteria</taxon>
        <taxon>Caulobacterales</taxon>
        <taxon>Caulobacteraceae</taxon>
        <taxon>Brevundimonas</taxon>
    </lineage>
</organism>
<dbReference type="CDD" id="cd03360">
    <property type="entry name" value="LbH_AT_putative"/>
    <property type="match status" value="1"/>
</dbReference>
<dbReference type="PROSITE" id="PS00101">
    <property type="entry name" value="HEXAPEP_TRANSFERASES"/>
    <property type="match status" value="1"/>
</dbReference>
<evidence type="ECO:0000256" key="4">
    <source>
        <dbReference type="ARBA" id="ARBA00023315"/>
    </source>
</evidence>
<protein>
    <submittedName>
        <fullName evidence="5">Acetyltransferase</fullName>
    </submittedName>
</protein>
<keyword evidence="6" id="KW-1185">Reference proteome</keyword>
<keyword evidence="3" id="KW-0677">Repeat</keyword>
<evidence type="ECO:0000313" key="5">
    <source>
        <dbReference type="EMBL" id="MFC5344750.1"/>
    </source>
</evidence>
<dbReference type="PANTHER" id="PTHR43300">
    <property type="entry name" value="ACETYLTRANSFERASE"/>
    <property type="match status" value="1"/>
</dbReference>
<dbReference type="SUPFAM" id="SSF51161">
    <property type="entry name" value="Trimeric LpxA-like enzymes"/>
    <property type="match status" value="1"/>
</dbReference>
<comment type="caution">
    <text evidence="5">The sequence shown here is derived from an EMBL/GenBank/DDBJ whole genome shotgun (WGS) entry which is preliminary data.</text>
</comment>
<dbReference type="InterPro" id="IPR001451">
    <property type="entry name" value="Hexapep"/>
</dbReference>
<dbReference type="NCBIfam" id="TIGR03570">
    <property type="entry name" value="NeuD_NnaD"/>
    <property type="match status" value="1"/>
</dbReference>
<proteinExistence type="inferred from homology"/>
<evidence type="ECO:0000256" key="3">
    <source>
        <dbReference type="ARBA" id="ARBA00022737"/>
    </source>
</evidence>
<dbReference type="InterPro" id="IPR020019">
    <property type="entry name" value="AcTrfase_PglD-like"/>
</dbReference>
<evidence type="ECO:0000256" key="2">
    <source>
        <dbReference type="ARBA" id="ARBA00022679"/>
    </source>
</evidence>
<dbReference type="Gene3D" id="3.40.50.20">
    <property type="match status" value="1"/>
</dbReference>
<name>A0ABW0FSQ8_9CAUL</name>
<dbReference type="InterPro" id="IPR050179">
    <property type="entry name" value="Trans_hexapeptide_repeat"/>
</dbReference>
<dbReference type="InterPro" id="IPR011004">
    <property type="entry name" value="Trimer_LpxA-like_sf"/>
</dbReference>
<accession>A0ABW0FSQ8</accession>
<keyword evidence="4" id="KW-0012">Acyltransferase</keyword>
<dbReference type="Gene3D" id="2.160.10.10">
    <property type="entry name" value="Hexapeptide repeat proteins"/>
    <property type="match status" value="1"/>
</dbReference>
<reference evidence="6" key="1">
    <citation type="journal article" date="2019" name="Int. J. Syst. Evol. Microbiol.">
        <title>The Global Catalogue of Microorganisms (GCM) 10K type strain sequencing project: providing services to taxonomists for standard genome sequencing and annotation.</title>
        <authorList>
            <consortium name="The Broad Institute Genomics Platform"/>
            <consortium name="The Broad Institute Genome Sequencing Center for Infectious Disease"/>
            <person name="Wu L."/>
            <person name="Ma J."/>
        </authorList>
    </citation>
    <scope>NUCLEOTIDE SEQUENCE [LARGE SCALE GENOMIC DNA]</scope>
    <source>
        <strain evidence="6">JCM 12125</strain>
    </source>
</reference>
<evidence type="ECO:0000313" key="6">
    <source>
        <dbReference type="Proteomes" id="UP001596152"/>
    </source>
</evidence>
<dbReference type="Pfam" id="PF00132">
    <property type="entry name" value="Hexapep"/>
    <property type="match status" value="1"/>
</dbReference>
<dbReference type="Proteomes" id="UP001596152">
    <property type="component" value="Unassembled WGS sequence"/>
</dbReference>
<gene>
    <name evidence="5" type="ORF">ACFPIE_12570</name>
</gene>